<dbReference type="AlphaFoldDB" id="A0AAF0ZT47"/>
<evidence type="ECO:0000313" key="2">
    <source>
        <dbReference type="Proteomes" id="UP001234989"/>
    </source>
</evidence>
<reference evidence="1" key="1">
    <citation type="submission" date="2023-08" db="EMBL/GenBank/DDBJ databases">
        <title>A de novo genome assembly of Solanum verrucosum Schlechtendal, a Mexican diploid species geographically isolated from the other diploid A-genome species in potato relatives.</title>
        <authorList>
            <person name="Hosaka K."/>
        </authorList>
    </citation>
    <scope>NUCLEOTIDE SEQUENCE</scope>
    <source>
        <tissue evidence="1">Young leaves</tissue>
    </source>
</reference>
<evidence type="ECO:0000313" key="1">
    <source>
        <dbReference type="EMBL" id="WMV51302.1"/>
    </source>
</evidence>
<proteinExistence type="predicted"/>
<keyword evidence="2" id="KW-1185">Reference proteome</keyword>
<sequence length="92" mass="10405">MGKDFSRSRTSEGTDGKGREDYIVALYLVDSLEDLSNLGLRLKEDLSNWWIRLKISAHASRDIGLSSTCAEWDTKKIGIKNRICVLIGYPKE</sequence>
<organism evidence="1 2">
    <name type="scientific">Solanum verrucosum</name>
    <dbReference type="NCBI Taxonomy" id="315347"/>
    <lineage>
        <taxon>Eukaryota</taxon>
        <taxon>Viridiplantae</taxon>
        <taxon>Streptophyta</taxon>
        <taxon>Embryophyta</taxon>
        <taxon>Tracheophyta</taxon>
        <taxon>Spermatophyta</taxon>
        <taxon>Magnoliopsida</taxon>
        <taxon>eudicotyledons</taxon>
        <taxon>Gunneridae</taxon>
        <taxon>Pentapetalae</taxon>
        <taxon>asterids</taxon>
        <taxon>lamiids</taxon>
        <taxon>Solanales</taxon>
        <taxon>Solanaceae</taxon>
        <taxon>Solanoideae</taxon>
        <taxon>Solaneae</taxon>
        <taxon>Solanum</taxon>
    </lineage>
</organism>
<accession>A0AAF0ZT47</accession>
<dbReference type="Proteomes" id="UP001234989">
    <property type="component" value="Chromosome 10"/>
</dbReference>
<protein>
    <submittedName>
        <fullName evidence="1">Uncharacterized protein</fullName>
    </submittedName>
</protein>
<dbReference type="EMBL" id="CP133621">
    <property type="protein sequence ID" value="WMV51302.1"/>
    <property type="molecule type" value="Genomic_DNA"/>
</dbReference>
<gene>
    <name evidence="1" type="ORF">MTR67_044687</name>
</gene>
<name>A0AAF0ZT47_SOLVR</name>